<dbReference type="HOGENOM" id="CLU_173872_0_0_6"/>
<dbReference type="Proteomes" id="UP000002671">
    <property type="component" value="Chromosome"/>
</dbReference>
<protein>
    <submittedName>
        <fullName evidence="2">Hypothetical membrane associated protein</fullName>
    </submittedName>
</protein>
<name>Q83C39_COXBU</name>
<sequence length="109" mass="12571">MLRILAGSIGIGIFSSIMYNYIYTYLEANMKASILDLRYNMKSVLKALERNEEIEILYHGKVKGTILPYRKPSSKKKITEHPFFGMLANEEKSVTEQMDTLRGGRYNDL</sequence>
<dbReference type="PATRIC" id="fig|227377.7.peg.1290"/>
<dbReference type="STRING" id="227377.CBU_1295"/>
<accession>Q83C39</accession>
<dbReference type="RefSeq" id="WP_010958133.1">
    <property type="nucleotide sequence ID" value="NC_002971.4"/>
</dbReference>
<dbReference type="OrthoDB" id="5520479at2"/>
<dbReference type="EnsemblBacteria" id="AAO90801">
    <property type="protein sequence ID" value="AAO90801"/>
    <property type="gene ID" value="CBU_1295"/>
</dbReference>
<proteinExistence type="predicted"/>
<dbReference type="InterPro" id="IPR051416">
    <property type="entry name" value="phD-YefM_TA_antitoxins"/>
</dbReference>
<reference evidence="2 3" key="1">
    <citation type="journal article" date="2003" name="Proc. Natl. Acad. Sci. U.S.A.">
        <title>Complete genome sequence of the Q-fever pathogen, Coxiella burnetii.</title>
        <authorList>
            <person name="Seshadri R."/>
            <person name="Paulsen I.T."/>
            <person name="Eisen J.A."/>
            <person name="Read T.D."/>
            <person name="Nelson K.E."/>
            <person name="Nelson W.C."/>
            <person name="Ward N.L."/>
            <person name="Tettelin H."/>
            <person name="Davidsen T.M."/>
            <person name="Beanan M.J."/>
            <person name="Deboy R.T."/>
            <person name="Daugherty S.C."/>
            <person name="Brinkac L.M."/>
            <person name="Madupu R."/>
            <person name="Dodson R.J."/>
            <person name="Khouri H.M."/>
            <person name="Lee K.H."/>
            <person name="Carty H.A."/>
            <person name="Scanlan D."/>
            <person name="Heinzen R.A."/>
            <person name="Thompson H.A."/>
            <person name="Samuel J.E."/>
            <person name="Fraser C.M."/>
            <person name="Heidelberg J.F."/>
        </authorList>
    </citation>
    <scope>NUCLEOTIDE SEQUENCE [LARGE SCALE GENOMIC DNA]</scope>
    <source>
        <strain evidence="3">RSA 493 / Nine Mile phase I</strain>
    </source>
</reference>
<evidence type="ECO:0000313" key="2">
    <source>
        <dbReference type="EMBL" id="AAO90801.1"/>
    </source>
</evidence>
<keyword evidence="1" id="KW-1133">Transmembrane helix</keyword>
<reference evidence="2 3" key="2">
    <citation type="journal article" date="2009" name="Infect. Immun.">
        <title>Comparative genomics reveal extensive transposon-mediated genomic plasticity and diversity among potential effector proteins within the genus Coxiella.</title>
        <authorList>
            <person name="Beare P.A."/>
            <person name="Unsworth N."/>
            <person name="Andoh M."/>
            <person name="Voth D.E."/>
            <person name="Omsland A."/>
            <person name="Gilk S.D."/>
            <person name="Williams K.P."/>
            <person name="Sobral B.W."/>
            <person name="Kupko J.J.III."/>
            <person name="Porcella S.F."/>
            <person name="Samuel J.E."/>
            <person name="Heinzen R.A."/>
        </authorList>
    </citation>
    <scope>NUCLEOTIDE SEQUENCE [LARGE SCALE GENOMIC DNA]</scope>
    <source>
        <strain evidence="3">RSA 493 / Nine Mile phase I</strain>
    </source>
</reference>
<feature type="transmembrane region" description="Helical" evidence="1">
    <location>
        <begin position="6"/>
        <end position="26"/>
    </location>
</feature>
<dbReference type="AlphaFoldDB" id="Q83C39"/>
<dbReference type="PANTHER" id="PTHR35377">
    <property type="entry name" value="ANTITOXIN VAPB49-RELATED-RELATED"/>
    <property type="match status" value="1"/>
</dbReference>
<evidence type="ECO:0000313" key="3">
    <source>
        <dbReference type="Proteomes" id="UP000002671"/>
    </source>
</evidence>
<dbReference type="eggNOG" id="COG4118">
    <property type="taxonomic scope" value="Bacteria"/>
</dbReference>
<dbReference type="PANTHER" id="PTHR35377:SF8">
    <property type="entry name" value="ANTITOXIN VAPB22"/>
    <property type="match status" value="1"/>
</dbReference>
<keyword evidence="3" id="KW-1185">Reference proteome</keyword>
<keyword evidence="1" id="KW-0812">Transmembrane</keyword>
<dbReference type="RefSeq" id="NP_820287.1">
    <property type="nucleotide sequence ID" value="NC_002971.4"/>
</dbReference>
<dbReference type="GeneID" id="1209200"/>
<gene>
    <name evidence="2" type="ordered locus">CBU_1295</name>
</gene>
<evidence type="ECO:0000256" key="1">
    <source>
        <dbReference type="SAM" id="Phobius"/>
    </source>
</evidence>
<dbReference type="EMBL" id="AE016828">
    <property type="protein sequence ID" value="AAO90801.1"/>
    <property type="molecule type" value="Genomic_DNA"/>
</dbReference>
<keyword evidence="1" id="KW-0472">Membrane</keyword>
<organism evidence="2 3">
    <name type="scientific">Coxiella burnetii (strain RSA 493 / Nine Mile phase I)</name>
    <dbReference type="NCBI Taxonomy" id="227377"/>
    <lineage>
        <taxon>Bacteria</taxon>
        <taxon>Pseudomonadati</taxon>
        <taxon>Pseudomonadota</taxon>
        <taxon>Gammaproteobacteria</taxon>
        <taxon>Legionellales</taxon>
        <taxon>Coxiellaceae</taxon>
        <taxon>Coxiella</taxon>
    </lineage>
</organism>
<dbReference type="KEGG" id="cbu:CBU_1295"/>